<evidence type="ECO:0000256" key="1">
    <source>
        <dbReference type="SAM" id="MobiDB-lite"/>
    </source>
</evidence>
<dbReference type="RefSeq" id="WP_251798792.1">
    <property type="nucleotide sequence ID" value="NZ_JAMQOL010000017.1"/>
</dbReference>
<protein>
    <submittedName>
        <fullName evidence="2">CsbD family protein</fullName>
    </submittedName>
</protein>
<evidence type="ECO:0000313" key="2">
    <source>
        <dbReference type="EMBL" id="MCM4078900.1"/>
    </source>
</evidence>
<dbReference type="EMBL" id="JAMQOL010000017">
    <property type="protein sequence ID" value="MCM4078900.1"/>
    <property type="molecule type" value="Genomic_DNA"/>
</dbReference>
<name>A0ABT0XZ47_9ACTN</name>
<accession>A0ABT0XZ47</accession>
<sequence>MTLPLRGLVRFLCKTALYPVRTTATGLPWASRLRRRGRRRVDANPAVGGRRSEEAEGKADQTSSKLKQAGENVKDAFTS</sequence>
<dbReference type="Proteomes" id="UP001523216">
    <property type="component" value="Unassembled WGS sequence"/>
</dbReference>
<keyword evidence="3" id="KW-1185">Reference proteome</keyword>
<proteinExistence type="predicted"/>
<organism evidence="2 3">
    <name type="scientific">Paractinoplanes hotanensis</name>
    <dbReference type="NCBI Taxonomy" id="2906497"/>
    <lineage>
        <taxon>Bacteria</taxon>
        <taxon>Bacillati</taxon>
        <taxon>Actinomycetota</taxon>
        <taxon>Actinomycetes</taxon>
        <taxon>Micromonosporales</taxon>
        <taxon>Micromonosporaceae</taxon>
        <taxon>Paractinoplanes</taxon>
    </lineage>
</organism>
<comment type="caution">
    <text evidence="2">The sequence shown here is derived from an EMBL/GenBank/DDBJ whole genome shotgun (WGS) entry which is preliminary data.</text>
</comment>
<feature type="compositionally biased region" description="Basic and acidic residues" evidence="1">
    <location>
        <begin position="50"/>
        <end position="59"/>
    </location>
</feature>
<feature type="region of interest" description="Disordered" evidence="1">
    <location>
        <begin position="38"/>
        <end position="79"/>
    </location>
</feature>
<reference evidence="2 3" key="1">
    <citation type="submission" date="2022-06" db="EMBL/GenBank/DDBJ databases">
        <title>Actinoplanes abujensis sp. nov., isolated from Nigerian arid soil.</title>
        <authorList>
            <person name="Ding P."/>
        </authorList>
    </citation>
    <scope>NUCLEOTIDE SEQUENCE [LARGE SCALE GENOMIC DNA]</scope>
    <source>
        <strain evidence="3">TRM88002</strain>
    </source>
</reference>
<evidence type="ECO:0000313" key="3">
    <source>
        <dbReference type="Proteomes" id="UP001523216"/>
    </source>
</evidence>
<gene>
    <name evidence="2" type="ORF">LXN57_15110</name>
</gene>